<dbReference type="EMBL" id="JACXVP010000004">
    <property type="protein sequence ID" value="KAG5609373.1"/>
    <property type="molecule type" value="Genomic_DNA"/>
</dbReference>
<feature type="repeat" description="PPR" evidence="2">
    <location>
        <begin position="6"/>
        <end position="40"/>
    </location>
</feature>
<dbReference type="OrthoDB" id="185373at2759"/>
<dbReference type="Gene3D" id="1.25.40.10">
    <property type="entry name" value="Tetratricopeptide repeat domain"/>
    <property type="match status" value="2"/>
</dbReference>
<keyword evidence="1" id="KW-0677">Repeat</keyword>
<dbReference type="PROSITE" id="PS51375">
    <property type="entry name" value="PPR"/>
    <property type="match status" value="1"/>
</dbReference>
<dbReference type="GO" id="GO:0009451">
    <property type="term" value="P:RNA modification"/>
    <property type="evidence" value="ECO:0007669"/>
    <property type="project" value="InterPro"/>
</dbReference>
<dbReference type="NCBIfam" id="TIGR00756">
    <property type="entry name" value="PPR"/>
    <property type="match status" value="2"/>
</dbReference>
<evidence type="ECO:0000256" key="1">
    <source>
        <dbReference type="ARBA" id="ARBA00022737"/>
    </source>
</evidence>
<sequence>MGFMKNVVTWNTMIAGYIQCGEFVRAIDLFQHMLSEEVKPSEVTMVSLLSAYAHLGALDMGEWIHGYIRTKKIKIDFFLGNALIDMCFKCGNVEVAIQVFHGLNDRSIFCWDSIIIGLGVHRYEKEAIDAFIAMEREWIKPDGPFWVGFRWEKADQRSPKTTGGARHHCFAVECEREATLASGEENEVGEGVVMAVKRFFSQIWWCGDLGYCFCRGWRRKEK</sequence>
<dbReference type="InterPro" id="IPR002885">
    <property type="entry name" value="PPR_rpt"/>
</dbReference>
<proteinExistence type="predicted"/>
<gene>
    <name evidence="3" type="ORF">H5410_020654</name>
</gene>
<evidence type="ECO:0000313" key="3">
    <source>
        <dbReference type="EMBL" id="KAG5609373.1"/>
    </source>
</evidence>
<evidence type="ECO:0000256" key="2">
    <source>
        <dbReference type="PROSITE-ProRule" id="PRU00708"/>
    </source>
</evidence>
<organism evidence="3 4">
    <name type="scientific">Solanum commersonii</name>
    <name type="common">Commerson's wild potato</name>
    <name type="synonym">Commerson's nightshade</name>
    <dbReference type="NCBI Taxonomy" id="4109"/>
    <lineage>
        <taxon>Eukaryota</taxon>
        <taxon>Viridiplantae</taxon>
        <taxon>Streptophyta</taxon>
        <taxon>Embryophyta</taxon>
        <taxon>Tracheophyta</taxon>
        <taxon>Spermatophyta</taxon>
        <taxon>Magnoliopsida</taxon>
        <taxon>eudicotyledons</taxon>
        <taxon>Gunneridae</taxon>
        <taxon>Pentapetalae</taxon>
        <taxon>asterids</taxon>
        <taxon>lamiids</taxon>
        <taxon>Solanales</taxon>
        <taxon>Solanaceae</taxon>
        <taxon>Solanoideae</taxon>
        <taxon>Solaneae</taxon>
        <taxon>Solanum</taxon>
    </lineage>
</organism>
<evidence type="ECO:0008006" key="5">
    <source>
        <dbReference type="Google" id="ProtNLM"/>
    </source>
</evidence>
<dbReference type="Proteomes" id="UP000824120">
    <property type="component" value="Chromosome 4"/>
</dbReference>
<dbReference type="InterPro" id="IPR011990">
    <property type="entry name" value="TPR-like_helical_dom_sf"/>
</dbReference>
<dbReference type="PANTHER" id="PTHR47926">
    <property type="entry name" value="PENTATRICOPEPTIDE REPEAT-CONTAINING PROTEIN"/>
    <property type="match status" value="1"/>
</dbReference>
<dbReference type="GO" id="GO:0003723">
    <property type="term" value="F:RNA binding"/>
    <property type="evidence" value="ECO:0007669"/>
    <property type="project" value="InterPro"/>
</dbReference>
<dbReference type="Pfam" id="PF13041">
    <property type="entry name" value="PPR_2"/>
    <property type="match status" value="1"/>
</dbReference>
<keyword evidence="4" id="KW-1185">Reference proteome</keyword>
<dbReference type="AlphaFoldDB" id="A0A9J5ZAL1"/>
<dbReference type="Pfam" id="PF01535">
    <property type="entry name" value="PPR"/>
    <property type="match status" value="2"/>
</dbReference>
<protein>
    <recommendedName>
        <fullName evidence="5">Pentatricopeptide repeat-containing protein</fullName>
    </recommendedName>
</protein>
<accession>A0A9J5ZAL1</accession>
<comment type="caution">
    <text evidence="3">The sequence shown here is derived from an EMBL/GenBank/DDBJ whole genome shotgun (WGS) entry which is preliminary data.</text>
</comment>
<name>A0A9J5ZAL1_SOLCO</name>
<reference evidence="3 4" key="1">
    <citation type="submission" date="2020-09" db="EMBL/GenBank/DDBJ databases">
        <title>De no assembly of potato wild relative species, Solanum commersonii.</title>
        <authorList>
            <person name="Cho K."/>
        </authorList>
    </citation>
    <scope>NUCLEOTIDE SEQUENCE [LARGE SCALE GENOMIC DNA]</scope>
    <source>
        <strain evidence="3">LZ3.2</strain>
        <tissue evidence="3">Leaf</tissue>
    </source>
</reference>
<evidence type="ECO:0000313" key="4">
    <source>
        <dbReference type="Proteomes" id="UP000824120"/>
    </source>
</evidence>
<dbReference type="PANTHER" id="PTHR47926:SF430">
    <property type="entry name" value="PENTATRICOPEPTIDE REPEAT-CONTAINING PROTEIN"/>
    <property type="match status" value="1"/>
</dbReference>
<dbReference type="InterPro" id="IPR046960">
    <property type="entry name" value="PPR_At4g14850-like_plant"/>
</dbReference>